<dbReference type="Proteomes" id="UP000824044">
    <property type="component" value="Unassembled WGS sequence"/>
</dbReference>
<evidence type="ECO:0000313" key="6">
    <source>
        <dbReference type="Proteomes" id="UP000824044"/>
    </source>
</evidence>
<dbReference type="InterPro" id="IPR029062">
    <property type="entry name" value="Class_I_gatase-like"/>
</dbReference>
<comment type="similarity">
    <text evidence="1">Belongs to the peptidase S51 family.</text>
</comment>
<dbReference type="SUPFAM" id="SSF52317">
    <property type="entry name" value="Class I glutamine amidotransferase-like"/>
    <property type="match status" value="1"/>
</dbReference>
<name>A0A9D2DWX8_9FIRM</name>
<keyword evidence="4" id="KW-0720">Serine protease</keyword>
<keyword evidence="2" id="KW-0645">Protease</keyword>
<dbReference type="GO" id="GO:0006508">
    <property type="term" value="P:proteolysis"/>
    <property type="evidence" value="ECO:0007669"/>
    <property type="project" value="UniProtKB-KW"/>
</dbReference>
<sequence>MKRVICIGGGEIRNRETLTIDAYIAGEAKKAAGERRACGLFLPTASHDCMPYYNSFHKIYTGLFDIKTDVALTVRQDFDREKMKAKFERADFLYVGGGDTVFMIEHWKKSGLLEYIREAYERGVLIAGLSAGAICWFEDMYSDSVVEGEYQMFPGLGWLKGKISPHYNERMLDFDEIVLYNRFRAWGIENDAALEFADGEPVRTIGGGKVYDLDATSGTLEKSVFSA</sequence>
<dbReference type="Gene3D" id="3.40.50.880">
    <property type="match status" value="1"/>
</dbReference>
<accession>A0A9D2DWX8</accession>
<dbReference type="Pfam" id="PF03575">
    <property type="entry name" value="Peptidase_S51"/>
    <property type="match status" value="1"/>
</dbReference>
<dbReference type="InterPro" id="IPR005320">
    <property type="entry name" value="Peptidase_S51"/>
</dbReference>
<evidence type="ECO:0000256" key="1">
    <source>
        <dbReference type="ARBA" id="ARBA00006534"/>
    </source>
</evidence>
<keyword evidence="3" id="KW-0378">Hydrolase</keyword>
<evidence type="ECO:0000256" key="2">
    <source>
        <dbReference type="ARBA" id="ARBA00022670"/>
    </source>
</evidence>
<protein>
    <submittedName>
        <fullName evidence="5">Type 1 glutamine amidotransferase-like domain-containing protein</fullName>
    </submittedName>
</protein>
<evidence type="ECO:0000313" key="5">
    <source>
        <dbReference type="EMBL" id="HIZ24772.1"/>
    </source>
</evidence>
<dbReference type="PANTHER" id="PTHR20842:SF0">
    <property type="entry name" value="ALPHA-ASPARTYL DIPEPTIDASE"/>
    <property type="match status" value="1"/>
</dbReference>
<dbReference type="AlphaFoldDB" id="A0A9D2DWX8"/>
<dbReference type="PANTHER" id="PTHR20842">
    <property type="entry name" value="PROTEASE S51 ALPHA-ASPARTYL DIPEPTIDASE"/>
    <property type="match status" value="1"/>
</dbReference>
<reference evidence="5" key="2">
    <citation type="submission" date="2021-04" db="EMBL/GenBank/DDBJ databases">
        <authorList>
            <person name="Gilroy R."/>
        </authorList>
    </citation>
    <scope>NUCLEOTIDE SEQUENCE</scope>
    <source>
        <strain evidence="5">CHK33-5263</strain>
    </source>
</reference>
<evidence type="ECO:0000256" key="4">
    <source>
        <dbReference type="ARBA" id="ARBA00022825"/>
    </source>
</evidence>
<dbReference type="GO" id="GO:0008236">
    <property type="term" value="F:serine-type peptidase activity"/>
    <property type="evidence" value="ECO:0007669"/>
    <property type="project" value="UniProtKB-KW"/>
</dbReference>
<dbReference type="EMBL" id="DXBS01000091">
    <property type="protein sequence ID" value="HIZ24772.1"/>
    <property type="molecule type" value="Genomic_DNA"/>
</dbReference>
<gene>
    <name evidence="5" type="ORF">H9812_04780</name>
</gene>
<organism evidence="5 6">
    <name type="scientific">Candidatus Gallimonas intestinigallinarum</name>
    <dbReference type="NCBI Taxonomy" id="2838604"/>
    <lineage>
        <taxon>Bacteria</taxon>
        <taxon>Bacillati</taxon>
        <taxon>Bacillota</taxon>
        <taxon>Clostridia</taxon>
        <taxon>Candidatus Gallimonas</taxon>
    </lineage>
</organism>
<reference evidence="5" key="1">
    <citation type="journal article" date="2021" name="PeerJ">
        <title>Extensive microbial diversity within the chicken gut microbiome revealed by metagenomics and culture.</title>
        <authorList>
            <person name="Gilroy R."/>
            <person name="Ravi A."/>
            <person name="Getino M."/>
            <person name="Pursley I."/>
            <person name="Horton D.L."/>
            <person name="Alikhan N.F."/>
            <person name="Baker D."/>
            <person name="Gharbi K."/>
            <person name="Hall N."/>
            <person name="Watson M."/>
            <person name="Adriaenssens E.M."/>
            <person name="Foster-Nyarko E."/>
            <person name="Jarju S."/>
            <person name="Secka A."/>
            <person name="Antonio M."/>
            <person name="Oren A."/>
            <person name="Chaudhuri R.R."/>
            <person name="La Ragione R."/>
            <person name="Hildebrand F."/>
            <person name="Pallen M.J."/>
        </authorList>
    </citation>
    <scope>NUCLEOTIDE SEQUENCE</scope>
    <source>
        <strain evidence="5">CHK33-5263</strain>
    </source>
</reference>
<comment type="caution">
    <text evidence="5">The sequence shown here is derived from an EMBL/GenBank/DDBJ whole genome shotgun (WGS) entry which is preliminary data.</text>
</comment>
<evidence type="ECO:0000256" key="3">
    <source>
        <dbReference type="ARBA" id="ARBA00022801"/>
    </source>
</evidence>
<keyword evidence="5" id="KW-0315">Glutamine amidotransferase</keyword>
<proteinExistence type="inferred from homology"/>